<organism evidence="1 2">
    <name type="scientific">Streptomyces albireticuli</name>
    <dbReference type="NCBI Taxonomy" id="1940"/>
    <lineage>
        <taxon>Bacteria</taxon>
        <taxon>Bacillati</taxon>
        <taxon>Actinomycetota</taxon>
        <taxon>Actinomycetes</taxon>
        <taxon>Kitasatosporales</taxon>
        <taxon>Streptomycetaceae</taxon>
        <taxon>Streptomyces</taxon>
    </lineage>
</organism>
<keyword evidence="2" id="KW-1185">Reference proteome</keyword>
<dbReference type="AlphaFoldDB" id="A0A2A2DGZ5"/>
<dbReference type="EMBL" id="NSJV01000021">
    <property type="protein sequence ID" value="PAU50746.1"/>
    <property type="molecule type" value="Genomic_DNA"/>
</dbReference>
<proteinExistence type="predicted"/>
<gene>
    <name evidence="1" type="ORF">CK936_00730</name>
</gene>
<accession>A0A2A2DGZ5</accession>
<evidence type="ECO:0000313" key="2">
    <source>
        <dbReference type="Proteomes" id="UP000218944"/>
    </source>
</evidence>
<dbReference type="Proteomes" id="UP000218944">
    <property type="component" value="Unassembled WGS sequence"/>
</dbReference>
<name>A0A2A2DGZ5_9ACTN</name>
<sequence>MDNSTKGAEYDLRADFMIKGILIAGNTPGPVFMTDFRRAMSDPSDQEEIRCDTKGTASALSGCEFKNVAPGYTFNAAKYPQAAAHTWLLQEKLPNTMGVKTRDTPLYYLPGGTRADGKKNRDAICDVASWAKGNGDLSAMDGAGDKPNCDEFAFNTTYNSGGMPKSEGGLNEVSSGSQCVQTFTKKADDRAVHLYDIDGHAPTWREVCGRSAISGKRNSGSMAGLSGFVRNMRLLDKDPYWLETGMTGQCAQDSKTVKCTLRTQ</sequence>
<evidence type="ECO:0000313" key="1">
    <source>
        <dbReference type="EMBL" id="PAU50746.1"/>
    </source>
</evidence>
<dbReference type="RefSeq" id="WP_095578497.1">
    <property type="nucleotide sequence ID" value="NZ_JAJQQS010000019.1"/>
</dbReference>
<protein>
    <submittedName>
        <fullName evidence="1">Uncharacterized protein</fullName>
    </submittedName>
</protein>
<comment type="caution">
    <text evidence="1">The sequence shown here is derived from an EMBL/GenBank/DDBJ whole genome shotgun (WGS) entry which is preliminary data.</text>
</comment>
<reference evidence="1 2" key="1">
    <citation type="submission" date="2017-08" db="EMBL/GenBank/DDBJ databases">
        <title>Genome sequence of Streptomyces albireticuli NRRL B-1670.</title>
        <authorList>
            <person name="Graham D.E."/>
            <person name="Mahan K.M."/>
            <person name="Klingeman D.M."/>
            <person name="Hettich R.L."/>
            <person name="Parry R.J."/>
            <person name="Spain J.C."/>
        </authorList>
    </citation>
    <scope>NUCLEOTIDE SEQUENCE [LARGE SCALE GENOMIC DNA]</scope>
    <source>
        <strain evidence="1 2">NRRL B-1670</strain>
    </source>
</reference>